<dbReference type="STRING" id="65393.PCC7424_1309"/>
<reference evidence="2" key="1">
    <citation type="journal article" date="2011" name="MBio">
        <title>Novel metabolic attributes of the genus Cyanothece, comprising a group of unicellular nitrogen-fixing Cyanobacteria.</title>
        <authorList>
            <person name="Bandyopadhyay A."/>
            <person name="Elvitigala T."/>
            <person name="Welsh E."/>
            <person name="Stockel J."/>
            <person name="Liberton M."/>
            <person name="Min H."/>
            <person name="Sherman L.A."/>
            <person name="Pakrasi H.B."/>
        </authorList>
    </citation>
    <scope>NUCLEOTIDE SEQUENCE [LARGE SCALE GENOMIC DNA]</scope>
    <source>
        <strain evidence="2">PCC 7424</strain>
    </source>
</reference>
<dbReference type="EMBL" id="CP001291">
    <property type="protein sequence ID" value="ACK69756.1"/>
    <property type="molecule type" value="Genomic_DNA"/>
</dbReference>
<evidence type="ECO:0000313" key="2">
    <source>
        <dbReference type="Proteomes" id="UP000002384"/>
    </source>
</evidence>
<protein>
    <submittedName>
        <fullName evidence="1">Uncharacterized protein</fullName>
    </submittedName>
</protein>
<organism evidence="1 2">
    <name type="scientific">Gloeothece citriformis (strain PCC 7424)</name>
    <name type="common">Cyanothece sp. (strain PCC 7424)</name>
    <dbReference type="NCBI Taxonomy" id="65393"/>
    <lineage>
        <taxon>Bacteria</taxon>
        <taxon>Bacillati</taxon>
        <taxon>Cyanobacteriota</taxon>
        <taxon>Cyanophyceae</taxon>
        <taxon>Oscillatoriophycideae</taxon>
        <taxon>Chroococcales</taxon>
        <taxon>Aphanothecaceae</taxon>
        <taxon>Gloeothece</taxon>
        <taxon>Gloeothece citriformis</taxon>
    </lineage>
</organism>
<evidence type="ECO:0000313" key="1">
    <source>
        <dbReference type="EMBL" id="ACK69756.1"/>
    </source>
</evidence>
<dbReference type="AlphaFoldDB" id="B7K7I8"/>
<accession>B7K7I8</accession>
<name>B7K7I8_GLOC7</name>
<keyword evidence="2" id="KW-1185">Reference proteome</keyword>
<dbReference type="RefSeq" id="WP_012598702.1">
    <property type="nucleotide sequence ID" value="NC_011729.1"/>
</dbReference>
<dbReference type="eggNOG" id="ENOG502Z8KU">
    <property type="taxonomic scope" value="Bacteria"/>
</dbReference>
<dbReference type="PROSITE" id="PS51257">
    <property type="entry name" value="PROKAR_LIPOPROTEIN"/>
    <property type="match status" value="1"/>
</dbReference>
<sequence length="286" mass="31567">MKTMNYGLSEGLKKGAIALVIVTGFIGGCSYNQEEAVNDETGLTPDTEITQPELAQRAELTNVELGNLTGNVDEYLGRTVSVRGEAEQAVGETGFLLQDDQLFGGDEVLVINASGDAFFLPGDDPTDEVQVTGEVRQFVRADIERDYNLILDPNIYVEYEDRPVIIAESIALAPDPEEVSENPQAFYNQEIAVTGEIGEQLAPNTFTLQEEQLFGGEEILVISANPAITLDQEEEVVVTGTLRQYVQADFERDYDLTWDLDLQRQIEAEYTDRPVLVADDIYPSAE</sequence>
<dbReference type="OrthoDB" id="467381at2"/>
<gene>
    <name evidence="1" type="ordered locus">PCC7424_1309</name>
</gene>
<dbReference type="KEGG" id="cyc:PCC7424_1309"/>
<proteinExistence type="predicted"/>
<dbReference type="Proteomes" id="UP000002384">
    <property type="component" value="Chromosome"/>
</dbReference>
<dbReference type="HOGENOM" id="CLU_088169_0_0_3"/>